<name>A0A1H8JMI4_9PROT</name>
<evidence type="ECO:0000256" key="2">
    <source>
        <dbReference type="ARBA" id="ARBA00022448"/>
    </source>
</evidence>
<feature type="domain" description="ABC transmembrane type-1" evidence="10">
    <location>
        <begin position="81"/>
        <end position="283"/>
    </location>
</feature>
<dbReference type="PROSITE" id="PS50928">
    <property type="entry name" value="ABC_TM1"/>
    <property type="match status" value="2"/>
</dbReference>
<feature type="transmembrane region" description="Helical" evidence="8">
    <location>
        <begin position="436"/>
        <end position="457"/>
    </location>
</feature>
<evidence type="ECO:0000256" key="7">
    <source>
        <dbReference type="ARBA" id="ARBA00023136"/>
    </source>
</evidence>
<evidence type="ECO:0000256" key="6">
    <source>
        <dbReference type="ARBA" id="ARBA00022989"/>
    </source>
</evidence>
<feature type="transmembrane region" description="Helical" evidence="8">
    <location>
        <begin position="223"/>
        <end position="245"/>
    </location>
</feature>
<dbReference type="InterPro" id="IPR000515">
    <property type="entry name" value="MetI-like"/>
</dbReference>
<dbReference type="InterPro" id="IPR035906">
    <property type="entry name" value="MetI-like_sf"/>
</dbReference>
<feature type="region of interest" description="Disordered" evidence="9">
    <location>
        <begin position="1"/>
        <end position="23"/>
    </location>
</feature>
<feature type="transmembrane region" description="Helical" evidence="8">
    <location>
        <begin position="493"/>
        <end position="510"/>
    </location>
</feature>
<evidence type="ECO:0000256" key="3">
    <source>
        <dbReference type="ARBA" id="ARBA00022475"/>
    </source>
</evidence>
<keyword evidence="3" id="KW-1003">Cell membrane</keyword>
<evidence type="ECO:0000256" key="4">
    <source>
        <dbReference type="ARBA" id="ARBA00022519"/>
    </source>
</evidence>
<feature type="transmembrane region" description="Helical" evidence="8">
    <location>
        <begin position="390"/>
        <end position="416"/>
    </location>
</feature>
<keyword evidence="7 8" id="KW-0472">Membrane</keyword>
<accession>A0A1H8JMI4</accession>
<feature type="transmembrane region" description="Helical" evidence="8">
    <location>
        <begin position="314"/>
        <end position="334"/>
    </location>
</feature>
<evidence type="ECO:0000313" key="11">
    <source>
        <dbReference type="EMBL" id="SEN81448.1"/>
    </source>
</evidence>
<feature type="transmembrane region" description="Helical" evidence="8">
    <location>
        <begin position="119"/>
        <end position="144"/>
    </location>
</feature>
<reference evidence="11 12" key="1">
    <citation type="submission" date="2016-10" db="EMBL/GenBank/DDBJ databases">
        <authorList>
            <person name="de Groot N.N."/>
        </authorList>
    </citation>
    <scope>NUCLEOTIDE SEQUENCE [LARGE SCALE GENOMIC DNA]</scope>
    <source>
        <strain evidence="11 12">Nl18</strain>
    </source>
</reference>
<evidence type="ECO:0000313" key="12">
    <source>
        <dbReference type="Proteomes" id="UP000183898"/>
    </source>
</evidence>
<dbReference type="Pfam" id="PF00528">
    <property type="entry name" value="BPD_transp_1"/>
    <property type="match status" value="2"/>
</dbReference>
<sequence>MEVEALSGTGTGTETTDSQGTRKGFFSFPTSNRHASHGWRLIPLLVAALVLIPVGTVVSSLFTPTGEVWQHLAETTLPDLLVNTFWLALGVLVGVTVLGVSLAWFTAVCEFPGRRFFSWALLLPFAMPAYVTAFVALGLFDYIGPVQTALREWFGPDLFWFPNVRSRTGVIIVMILAFYPYVYLLARNAFLTQGKRSLEAAQSLGLGRTQGFFKVALPMARPWIAGGAMLALMETLADFGTVAVFNYDTFTTAIYKAWFAMFSLPAASQLASLLIVIVFAMIILEQQFRSQMRYAEIRQSARAHLITLSGWQKWGVTGFASATLFLAFLLPVAQLAVWTTHVFARDFDQRYLEFLWHSLLLSGFAVLLTCSVALLMVYAVRRHPNRTTRAAVRISTLGYALPGTVLAVGIFIPIAWLDNQLSEMAMQLFHMETGLLIQGTLATMLIAYMTRFLAVSYSPIDSAMRRITSSIDEAAMGLGLSGWSMLRRIHLPMLRSGIFTAATLVFVDVMKEMPITLMTRPFGWDTLAVRIFEMTSEGEWEQAALPAVALVLAGLLPLIFFMRQSEK</sequence>
<evidence type="ECO:0000259" key="10">
    <source>
        <dbReference type="PROSITE" id="PS50928"/>
    </source>
</evidence>
<feature type="transmembrane region" description="Helical" evidence="8">
    <location>
        <begin position="543"/>
        <end position="562"/>
    </location>
</feature>
<evidence type="ECO:0000256" key="5">
    <source>
        <dbReference type="ARBA" id="ARBA00022692"/>
    </source>
</evidence>
<gene>
    <name evidence="11" type="ORF">SAMN05216404_107111</name>
</gene>
<proteinExistence type="inferred from homology"/>
<dbReference type="PANTHER" id="PTHR43357">
    <property type="entry name" value="INNER MEMBRANE ABC TRANSPORTER PERMEASE PROTEIN YDCV"/>
    <property type="match status" value="1"/>
</dbReference>
<keyword evidence="2 8" id="KW-0813">Transport</keyword>
<feature type="transmembrane region" description="Helical" evidence="8">
    <location>
        <begin position="164"/>
        <end position="186"/>
    </location>
</feature>
<dbReference type="RefSeq" id="WP_081353869.1">
    <property type="nucleotide sequence ID" value="NZ_FOCT01000007.1"/>
</dbReference>
<protein>
    <submittedName>
        <fullName evidence="11">Iron(III) transport system permease protein</fullName>
    </submittedName>
</protein>
<evidence type="ECO:0000256" key="9">
    <source>
        <dbReference type="SAM" id="MobiDB-lite"/>
    </source>
</evidence>
<organism evidence="11 12">
    <name type="scientific">Nitrosospira multiformis</name>
    <dbReference type="NCBI Taxonomy" id="1231"/>
    <lineage>
        <taxon>Bacteria</taxon>
        <taxon>Pseudomonadati</taxon>
        <taxon>Pseudomonadota</taxon>
        <taxon>Betaproteobacteria</taxon>
        <taxon>Nitrosomonadales</taxon>
        <taxon>Nitrosomonadaceae</taxon>
        <taxon>Nitrosospira</taxon>
    </lineage>
</organism>
<dbReference type="EMBL" id="FOCT01000007">
    <property type="protein sequence ID" value="SEN81448.1"/>
    <property type="molecule type" value="Genomic_DNA"/>
</dbReference>
<dbReference type="Gene3D" id="1.10.3720.10">
    <property type="entry name" value="MetI-like"/>
    <property type="match status" value="2"/>
</dbReference>
<feature type="transmembrane region" description="Helical" evidence="8">
    <location>
        <begin position="84"/>
        <end position="107"/>
    </location>
</feature>
<dbReference type="SUPFAM" id="SSF161098">
    <property type="entry name" value="MetI-like"/>
    <property type="match status" value="2"/>
</dbReference>
<evidence type="ECO:0000256" key="1">
    <source>
        <dbReference type="ARBA" id="ARBA00004429"/>
    </source>
</evidence>
<feature type="transmembrane region" description="Helical" evidence="8">
    <location>
        <begin position="257"/>
        <end position="284"/>
    </location>
</feature>
<dbReference type="GO" id="GO:0005886">
    <property type="term" value="C:plasma membrane"/>
    <property type="evidence" value="ECO:0007669"/>
    <property type="project" value="UniProtKB-SubCell"/>
</dbReference>
<dbReference type="CDD" id="cd06261">
    <property type="entry name" value="TM_PBP2"/>
    <property type="match status" value="2"/>
</dbReference>
<feature type="domain" description="ABC transmembrane type-1" evidence="10">
    <location>
        <begin position="355"/>
        <end position="561"/>
    </location>
</feature>
<feature type="transmembrane region" description="Helical" evidence="8">
    <location>
        <begin position="354"/>
        <end position="378"/>
    </location>
</feature>
<keyword evidence="5 8" id="KW-0812">Transmembrane</keyword>
<dbReference type="FunFam" id="1.10.3720.10:FF:000088">
    <property type="entry name" value="Iron(III) ABC transporter, permease protein"/>
    <property type="match status" value="1"/>
</dbReference>
<keyword evidence="4" id="KW-0997">Cell inner membrane</keyword>
<evidence type="ECO:0000256" key="8">
    <source>
        <dbReference type="RuleBase" id="RU363032"/>
    </source>
</evidence>
<comment type="subcellular location">
    <subcellularLocation>
        <location evidence="1">Cell inner membrane</location>
        <topology evidence="1">Multi-pass membrane protein</topology>
    </subcellularLocation>
    <subcellularLocation>
        <location evidence="8">Cell membrane</location>
        <topology evidence="8">Multi-pass membrane protein</topology>
    </subcellularLocation>
</comment>
<keyword evidence="6 8" id="KW-1133">Transmembrane helix</keyword>
<dbReference type="PANTHER" id="PTHR43357:SF3">
    <property type="entry name" value="FE(3+)-TRANSPORT SYSTEM PERMEASE PROTEIN FBPB 2"/>
    <property type="match status" value="1"/>
</dbReference>
<dbReference type="Proteomes" id="UP000183898">
    <property type="component" value="Unassembled WGS sequence"/>
</dbReference>
<feature type="compositionally biased region" description="Low complexity" evidence="9">
    <location>
        <begin position="12"/>
        <end position="21"/>
    </location>
</feature>
<feature type="transmembrane region" description="Helical" evidence="8">
    <location>
        <begin position="41"/>
        <end position="64"/>
    </location>
</feature>
<dbReference type="AlphaFoldDB" id="A0A1H8JMI4"/>
<dbReference type="GO" id="GO:0055085">
    <property type="term" value="P:transmembrane transport"/>
    <property type="evidence" value="ECO:0007669"/>
    <property type="project" value="InterPro"/>
</dbReference>
<comment type="similarity">
    <text evidence="8">Belongs to the binding-protein-dependent transport system permease family.</text>
</comment>